<evidence type="ECO:0000313" key="1">
    <source>
        <dbReference type="EMBL" id="KAI3768966.1"/>
    </source>
</evidence>
<keyword evidence="2" id="KW-1185">Reference proteome</keyword>
<name>A0ACB9FD96_ARCLA</name>
<reference evidence="2" key="1">
    <citation type="journal article" date="2022" name="Mol. Ecol. Resour.">
        <title>The genomes of chicory, endive, great burdock and yacon provide insights into Asteraceae palaeo-polyploidization history and plant inulin production.</title>
        <authorList>
            <person name="Fan W."/>
            <person name="Wang S."/>
            <person name="Wang H."/>
            <person name="Wang A."/>
            <person name="Jiang F."/>
            <person name="Liu H."/>
            <person name="Zhao H."/>
            <person name="Xu D."/>
            <person name="Zhang Y."/>
        </authorList>
    </citation>
    <scope>NUCLEOTIDE SEQUENCE [LARGE SCALE GENOMIC DNA]</scope>
    <source>
        <strain evidence="2">cv. Niubang</strain>
    </source>
</reference>
<dbReference type="EMBL" id="CM042047">
    <property type="protein sequence ID" value="KAI3768966.1"/>
    <property type="molecule type" value="Genomic_DNA"/>
</dbReference>
<dbReference type="Proteomes" id="UP001055879">
    <property type="component" value="Linkage Group LG01"/>
</dbReference>
<sequence>MGCRNGGEFQSQEDERRSSSSIVNDALLLTTMCIIGFPVDVHIKDGSVYSGIFHTASVDDHYAIVLKRARMIKKGSCDSNVANEGVIGTLVIQSEDLVQVVAKRVLLPADGFAGHETGDDTEAVACAFPSNGTPLTEANKTISSKSNVDQPHANQTRCSSGTENGLANGFKPEHAIHSSNNLEVDRKADVKGPTKKEESLNDQDDNNDNRKNGGCRSEGGLHNNVTKADNQKEQTTHEVQAKPSKVAANGVLPDGSASSTSKKQETVDVVPSATISSEPNEPVTSKFSNPNRAAKEFKLNPGAKIFSPSFPNKRSATPPAMPTGANLAYVPDSYPAVPVATPQPEVEISPPYAHHRSVPVKFVPYGNLLSGNGGGDVQHPPPIVGYVANRSQPVRYGGQYHPVQTAPTYVQPSSQNVMVGRLGPVFYVHPLPQDMVPSTTGFSQGSTCSILTPHQVHVPKHQGTGAAQALQLYATPPFIAAGGQAPFVLPSHIPISQPPYPVIRPIPVPGSNGFLVSKYS</sequence>
<accession>A0ACB9FD96</accession>
<protein>
    <submittedName>
        <fullName evidence="1">Uncharacterized protein</fullName>
    </submittedName>
</protein>
<organism evidence="1 2">
    <name type="scientific">Arctium lappa</name>
    <name type="common">Greater burdock</name>
    <name type="synonym">Lappa major</name>
    <dbReference type="NCBI Taxonomy" id="4217"/>
    <lineage>
        <taxon>Eukaryota</taxon>
        <taxon>Viridiplantae</taxon>
        <taxon>Streptophyta</taxon>
        <taxon>Embryophyta</taxon>
        <taxon>Tracheophyta</taxon>
        <taxon>Spermatophyta</taxon>
        <taxon>Magnoliopsida</taxon>
        <taxon>eudicotyledons</taxon>
        <taxon>Gunneridae</taxon>
        <taxon>Pentapetalae</taxon>
        <taxon>asterids</taxon>
        <taxon>campanulids</taxon>
        <taxon>Asterales</taxon>
        <taxon>Asteraceae</taxon>
        <taxon>Carduoideae</taxon>
        <taxon>Cardueae</taxon>
        <taxon>Arctiinae</taxon>
        <taxon>Arctium</taxon>
    </lineage>
</organism>
<evidence type="ECO:0000313" key="2">
    <source>
        <dbReference type="Proteomes" id="UP001055879"/>
    </source>
</evidence>
<gene>
    <name evidence="1" type="ORF">L6452_00062</name>
</gene>
<proteinExistence type="predicted"/>
<comment type="caution">
    <text evidence="1">The sequence shown here is derived from an EMBL/GenBank/DDBJ whole genome shotgun (WGS) entry which is preliminary data.</text>
</comment>
<reference evidence="1 2" key="2">
    <citation type="journal article" date="2022" name="Mol. Ecol. Resour.">
        <title>The genomes of chicory, endive, great burdock and yacon provide insights into Asteraceae paleo-polyploidization history and plant inulin production.</title>
        <authorList>
            <person name="Fan W."/>
            <person name="Wang S."/>
            <person name="Wang H."/>
            <person name="Wang A."/>
            <person name="Jiang F."/>
            <person name="Liu H."/>
            <person name="Zhao H."/>
            <person name="Xu D."/>
            <person name="Zhang Y."/>
        </authorList>
    </citation>
    <scope>NUCLEOTIDE SEQUENCE [LARGE SCALE GENOMIC DNA]</scope>
    <source>
        <strain evidence="2">cv. Niubang</strain>
    </source>
</reference>